<dbReference type="PANTHER" id="PTHR30438">
    <property type="entry name" value="36 KDA ANTIGEN-RELATED"/>
    <property type="match status" value="1"/>
</dbReference>
<dbReference type="Gene3D" id="2.40.30.170">
    <property type="match status" value="1"/>
</dbReference>
<feature type="domain" description="Multidrug resistance protein MdtA-like alpha-helical hairpin" evidence="2">
    <location>
        <begin position="119"/>
        <end position="181"/>
    </location>
</feature>
<dbReference type="InterPro" id="IPR058624">
    <property type="entry name" value="MdtA-like_HH"/>
</dbReference>
<dbReference type="Pfam" id="PF25917">
    <property type="entry name" value="BSH_RND"/>
    <property type="match status" value="1"/>
</dbReference>
<comment type="caution">
    <text evidence="4">The sequence shown here is derived from an EMBL/GenBank/DDBJ whole genome shotgun (WGS) entry which is preliminary data.</text>
</comment>
<feature type="coiled-coil region" evidence="1">
    <location>
        <begin position="83"/>
        <end position="129"/>
    </location>
</feature>
<dbReference type="InterPro" id="IPR058625">
    <property type="entry name" value="MdtA-like_BSH"/>
</dbReference>
<keyword evidence="1" id="KW-0175">Coiled coil</keyword>
<dbReference type="Proteomes" id="UP001596473">
    <property type="component" value="Unassembled WGS sequence"/>
</dbReference>
<feature type="domain" description="Multidrug resistance protein MdtA-like barrel-sandwich hybrid" evidence="3">
    <location>
        <begin position="50"/>
        <end position="240"/>
    </location>
</feature>
<dbReference type="PANTHER" id="PTHR30438:SF2">
    <property type="entry name" value="MEMBRANE PROTEIN"/>
    <property type="match status" value="1"/>
</dbReference>
<keyword evidence="5" id="KW-1185">Reference proteome</keyword>
<evidence type="ECO:0000313" key="5">
    <source>
        <dbReference type="Proteomes" id="UP001596473"/>
    </source>
</evidence>
<evidence type="ECO:0000259" key="2">
    <source>
        <dbReference type="Pfam" id="PF25876"/>
    </source>
</evidence>
<sequence length="357" mass="38001">MKLTLKNGLIGAGVALVLLVAGAAIWFFVHKDDDKPKDFAASNGRLEATEVNVASKMAGRVQEILVKEGDLVKQNDVLAKMDMSALQAQLLQARAELANAISRKDAALAQIAQRDADAATAQAVLLQRNSELDLAGKTAARSKALLLERATSVQEADNDSARLNNARAAVTVAKAQIATADAGIRAAHAQVQQAEAGILAADAGVKRLKSDLEDGILRAPLAGRVQFRVAQPGEVVGNGGNVLSLIDLSDVYMTFFLPTNLAGRVALGSDVRLVLDAAKQYVIPAKVSFVADVAQFTPKTVETENEREKLMFRIKARIDPELLKKNIQSVKTGVPGVAHVQLNASQPWAKELKVNLP</sequence>
<evidence type="ECO:0000259" key="3">
    <source>
        <dbReference type="Pfam" id="PF25917"/>
    </source>
</evidence>
<reference evidence="5" key="1">
    <citation type="journal article" date="2019" name="Int. J. Syst. Evol. Microbiol.">
        <title>The Global Catalogue of Microorganisms (GCM) 10K type strain sequencing project: providing services to taxonomists for standard genome sequencing and annotation.</title>
        <authorList>
            <consortium name="The Broad Institute Genomics Platform"/>
            <consortium name="The Broad Institute Genome Sequencing Center for Infectious Disease"/>
            <person name="Wu L."/>
            <person name="Ma J."/>
        </authorList>
    </citation>
    <scope>NUCLEOTIDE SEQUENCE [LARGE SCALE GENOMIC DNA]</scope>
    <source>
        <strain evidence="5">CCUG 62945</strain>
    </source>
</reference>
<organism evidence="4 5">
    <name type="scientific">Iodobacter arcticus</name>
    <dbReference type="NCBI Taxonomy" id="590593"/>
    <lineage>
        <taxon>Bacteria</taxon>
        <taxon>Pseudomonadati</taxon>
        <taxon>Pseudomonadota</taxon>
        <taxon>Betaproteobacteria</taxon>
        <taxon>Neisseriales</taxon>
        <taxon>Chitinibacteraceae</taxon>
        <taxon>Iodobacter</taxon>
    </lineage>
</organism>
<dbReference type="Gene3D" id="1.10.287.470">
    <property type="entry name" value="Helix hairpin bin"/>
    <property type="match status" value="3"/>
</dbReference>
<proteinExistence type="predicted"/>
<dbReference type="RefSeq" id="WP_380187734.1">
    <property type="nucleotide sequence ID" value="NZ_JBHTBQ010000014.1"/>
</dbReference>
<evidence type="ECO:0000256" key="1">
    <source>
        <dbReference type="SAM" id="Coils"/>
    </source>
</evidence>
<dbReference type="SUPFAM" id="SSF111369">
    <property type="entry name" value="HlyD-like secretion proteins"/>
    <property type="match status" value="2"/>
</dbReference>
<dbReference type="EMBL" id="JBHTBQ010000014">
    <property type="protein sequence ID" value="MFC7420106.1"/>
    <property type="molecule type" value="Genomic_DNA"/>
</dbReference>
<dbReference type="Pfam" id="PF25876">
    <property type="entry name" value="HH_MFP_RND"/>
    <property type="match status" value="1"/>
</dbReference>
<evidence type="ECO:0000313" key="4">
    <source>
        <dbReference type="EMBL" id="MFC7420106.1"/>
    </source>
</evidence>
<protein>
    <submittedName>
        <fullName evidence="4">HlyD family secretion protein</fullName>
    </submittedName>
</protein>
<dbReference type="Gene3D" id="2.40.50.100">
    <property type="match status" value="2"/>
</dbReference>
<name>A0ABW2QWK8_9NEIS</name>
<gene>
    <name evidence="4" type="ORF">ACFQNF_09445</name>
</gene>
<accession>A0ABW2QWK8</accession>